<keyword evidence="4" id="KW-1185">Reference proteome</keyword>
<comment type="caution">
    <text evidence="3">The sequence shown here is derived from an EMBL/GenBank/DDBJ whole genome shotgun (WGS) entry which is preliminary data.</text>
</comment>
<evidence type="ECO:0000256" key="1">
    <source>
        <dbReference type="ARBA" id="ARBA00023239"/>
    </source>
</evidence>
<dbReference type="Gene3D" id="3.30.390.10">
    <property type="entry name" value="Enolase-like, N-terminal domain"/>
    <property type="match status" value="1"/>
</dbReference>
<evidence type="ECO:0000259" key="2">
    <source>
        <dbReference type="SMART" id="SM00922"/>
    </source>
</evidence>
<dbReference type="SFLD" id="SFLDG00179">
    <property type="entry name" value="mandelate_racemase"/>
    <property type="match status" value="1"/>
</dbReference>
<dbReference type="SUPFAM" id="SSF54826">
    <property type="entry name" value="Enolase N-terminal domain-like"/>
    <property type="match status" value="1"/>
</dbReference>
<dbReference type="PANTHER" id="PTHR48080">
    <property type="entry name" value="D-GALACTONATE DEHYDRATASE-RELATED"/>
    <property type="match status" value="1"/>
</dbReference>
<dbReference type="OrthoDB" id="5596677at2"/>
<accession>A0A0J8YFB5</accession>
<protein>
    <submittedName>
        <fullName evidence="3">Enolase</fullName>
    </submittedName>
</protein>
<dbReference type="InterPro" id="IPR018110">
    <property type="entry name" value="Mandel_Rmase/mucon_lact_enz_CS"/>
</dbReference>
<dbReference type="InterPro" id="IPR013341">
    <property type="entry name" value="Mandelate_racemase_N_dom"/>
</dbReference>
<dbReference type="AlphaFoldDB" id="A0A0J8YFB5"/>
<proteinExistence type="predicted"/>
<dbReference type="SMART" id="SM00922">
    <property type="entry name" value="MR_MLE"/>
    <property type="match status" value="1"/>
</dbReference>
<sequence>MKIVDVQCFPLKIRPQEIYLGGRPDDEAADYYYRPEYRCVYSRKMETCLVKITSDDGQVGWGEALAPVVPQVIAQLITHLFKPLLLGASPFDSAVLNARMYDSMRDRGHVAGYHIDALAAVDIALWDLKGRLLDLPVHQLLGGKFREKVPCYVSGLPRPTLEERCELAREWQAKGFNAIKLALGYGVSEDLKNVRAIRDALGPQATLFVDAHWNYSVSEAAQLSAGLNALNVSFLEAPLLPEDVAGHAELRRKSAVPIALGETERTCYQFRPFIEQRAVDILQPDVGRTGITELMRIATLAQTWHLQVAPHLSVGLGPCIAASIHVAAALPHLFMLEYQPPVLEVANSLLRQPLRCEAGHYALAQGAGLGIEIDEQRVRESVWSDVC</sequence>
<dbReference type="InterPro" id="IPR034593">
    <property type="entry name" value="DgoD-like"/>
</dbReference>
<dbReference type="InterPro" id="IPR013342">
    <property type="entry name" value="Mandelate_racemase_C"/>
</dbReference>
<organism evidence="3 4">
    <name type="scientific">Franconibacter pulveris</name>
    <dbReference type="NCBI Taxonomy" id="435910"/>
    <lineage>
        <taxon>Bacteria</taxon>
        <taxon>Pseudomonadati</taxon>
        <taxon>Pseudomonadota</taxon>
        <taxon>Gammaproteobacteria</taxon>
        <taxon>Enterobacterales</taxon>
        <taxon>Enterobacteriaceae</taxon>
        <taxon>Franconibacter</taxon>
    </lineage>
</organism>
<dbReference type="PATRIC" id="fig|1656095.3.peg.131"/>
<dbReference type="GO" id="GO:0016829">
    <property type="term" value="F:lyase activity"/>
    <property type="evidence" value="ECO:0007669"/>
    <property type="project" value="UniProtKB-KW"/>
</dbReference>
<dbReference type="STRING" id="1121863.GCA_000621185_00503"/>
<dbReference type="GO" id="GO:0009063">
    <property type="term" value="P:amino acid catabolic process"/>
    <property type="evidence" value="ECO:0007669"/>
    <property type="project" value="InterPro"/>
</dbReference>
<dbReference type="PANTHER" id="PTHR48080:SF2">
    <property type="entry name" value="D-GALACTONATE DEHYDRATASE"/>
    <property type="match status" value="1"/>
</dbReference>
<dbReference type="Pfam" id="PF02746">
    <property type="entry name" value="MR_MLE_N"/>
    <property type="match status" value="1"/>
</dbReference>
<dbReference type="InterPro" id="IPR029017">
    <property type="entry name" value="Enolase-like_N"/>
</dbReference>
<gene>
    <name evidence="3" type="ORF">ACH50_01800</name>
</gene>
<dbReference type="Pfam" id="PF13378">
    <property type="entry name" value="MR_MLE_C"/>
    <property type="match status" value="1"/>
</dbReference>
<dbReference type="SFLD" id="SFLDS00001">
    <property type="entry name" value="Enolase"/>
    <property type="match status" value="1"/>
</dbReference>
<dbReference type="RefSeq" id="WP_024560886.1">
    <property type="nucleotide sequence ID" value="NZ_LFEJ01000003.1"/>
</dbReference>
<dbReference type="PROSITE" id="PS00908">
    <property type="entry name" value="MR_MLE_1"/>
    <property type="match status" value="1"/>
</dbReference>
<dbReference type="EMBL" id="LFEJ01000003">
    <property type="protein sequence ID" value="KMV36169.1"/>
    <property type="molecule type" value="Genomic_DNA"/>
</dbReference>
<feature type="domain" description="Mandelate racemase/muconate lactonizing enzyme C-terminal" evidence="2">
    <location>
        <begin position="161"/>
        <end position="257"/>
    </location>
</feature>
<dbReference type="SUPFAM" id="SSF51604">
    <property type="entry name" value="Enolase C-terminal domain-like"/>
    <property type="match status" value="1"/>
</dbReference>
<evidence type="ECO:0000313" key="3">
    <source>
        <dbReference type="EMBL" id="KMV36169.1"/>
    </source>
</evidence>
<dbReference type="InterPro" id="IPR036849">
    <property type="entry name" value="Enolase-like_C_sf"/>
</dbReference>
<dbReference type="Gene3D" id="3.20.20.120">
    <property type="entry name" value="Enolase-like C-terminal domain"/>
    <property type="match status" value="1"/>
</dbReference>
<reference evidence="3 4" key="1">
    <citation type="submission" date="2015-06" db="EMBL/GenBank/DDBJ databases">
        <title>Genome sequencing of Cronobacter sp. strain DJ34 isolated from petroleum contaminated sludge of Duliajan Oil Fields, Assam, India.</title>
        <authorList>
            <person name="Pal S."/>
            <person name="Banerjee T.D."/>
            <person name="Roy A."/>
            <person name="Sar P."/>
            <person name="Kazy S.K."/>
        </authorList>
    </citation>
    <scope>NUCLEOTIDE SEQUENCE [LARGE SCALE GENOMIC DNA]</scope>
    <source>
        <strain evidence="3 4">DJ34</strain>
    </source>
</reference>
<dbReference type="CDD" id="cd03316">
    <property type="entry name" value="MR_like"/>
    <property type="match status" value="1"/>
</dbReference>
<dbReference type="InterPro" id="IPR029065">
    <property type="entry name" value="Enolase_C-like"/>
</dbReference>
<name>A0A0J8YFB5_9ENTR</name>
<evidence type="ECO:0000313" key="4">
    <source>
        <dbReference type="Proteomes" id="UP000037315"/>
    </source>
</evidence>
<dbReference type="Proteomes" id="UP000037315">
    <property type="component" value="Unassembled WGS sequence"/>
</dbReference>
<keyword evidence="1" id="KW-0456">Lyase</keyword>